<feature type="domain" description="DUF1648" evidence="2">
    <location>
        <begin position="24"/>
        <end position="72"/>
    </location>
</feature>
<dbReference type="Pfam" id="PF07853">
    <property type="entry name" value="DUF1648"/>
    <property type="match status" value="1"/>
</dbReference>
<dbReference type="InterPro" id="IPR012867">
    <property type="entry name" value="DUF1648"/>
</dbReference>
<dbReference type="RefSeq" id="WP_015049538.1">
    <property type="nucleotide sequence ID" value="NC_018870.1"/>
</dbReference>
<keyword evidence="4" id="KW-1185">Reference proteome</keyword>
<dbReference type="Proteomes" id="UP000000467">
    <property type="component" value="Chromosome"/>
</dbReference>
<dbReference type="eggNOG" id="COG4194">
    <property type="taxonomic scope" value="Bacteria"/>
</dbReference>
<protein>
    <recommendedName>
        <fullName evidence="2">DUF1648 domain-containing protein</fullName>
    </recommendedName>
</protein>
<keyword evidence="1" id="KW-1133">Transmembrane helix</keyword>
<dbReference type="KEGG" id="tpz:Tph_c03730"/>
<feature type="transmembrane region" description="Helical" evidence="1">
    <location>
        <begin position="16"/>
        <end position="34"/>
    </location>
</feature>
<dbReference type="EMBL" id="CP003732">
    <property type="protein sequence ID" value="AFV10620.1"/>
    <property type="molecule type" value="Genomic_DNA"/>
</dbReference>
<sequence length="179" mass="20320">MDQKGIWQKLAEHYPLWWEWVVLILIVFSFWYPAAHYAELPAQIPTHFGPSGAPDAWSPKSPVSVYLAPLILAGTYILMTALNGWFALAPDPRKLINLPKKRLEKMTPQQLESIRGETIKGLFVLKFLLAAMSADLSYESTRVALGLRNGLNPVWLWSFFGAIMLSSLYFTVRLLKLSK</sequence>
<name>K4LF51_THEPS</name>
<dbReference type="HOGENOM" id="CLU_1502805_0_0_9"/>
<dbReference type="AlphaFoldDB" id="K4LF51"/>
<keyword evidence="1" id="KW-0472">Membrane</keyword>
<evidence type="ECO:0000256" key="1">
    <source>
        <dbReference type="SAM" id="Phobius"/>
    </source>
</evidence>
<evidence type="ECO:0000313" key="4">
    <source>
        <dbReference type="Proteomes" id="UP000000467"/>
    </source>
</evidence>
<proteinExistence type="predicted"/>
<gene>
    <name evidence="3" type="ordered locus">Tph_c03730</name>
</gene>
<keyword evidence="1" id="KW-0812">Transmembrane</keyword>
<evidence type="ECO:0000259" key="2">
    <source>
        <dbReference type="Pfam" id="PF07853"/>
    </source>
</evidence>
<organism evidence="3 4">
    <name type="scientific">Thermacetogenium phaeum (strain ATCC BAA-254 / DSM 26808 / PB)</name>
    <dbReference type="NCBI Taxonomy" id="1089553"/>
    <lineage>
        <taxon>Bacteria</taxon>
        <taxon>Bacillati</taxon>
        <taxon>Bacillota</taxon>
        <taxon>Clostridia</taxon>
        <taxon>Thermoanaerobacterales</taxon>
        <taxon>Thermoanaerobacteraceae</taxon>
        <taxon>Thermacetogenium</taxon>
    </lineage>
</organism>
<accession>K4LF51</accession>
<feature type="transmembrane region" description="Helical" evidence="1">
    <location>
        <begin position="66"/>
        <end position="88"/>
    </location>
</feature>
<reference evidence="3 4" key="1">
    <citation type="journal article" date="2012" name="BMC Genomics">
        <title>Genome-guided analysis of physiological and morphological traits of the fermentative acetate oxidizer Thermacetogenium phaeum.</title>
        <authorList>
            <person name="Oehler D."/>
            <person name="Poehlein A."/>
            <person name="Leimbach A."/>
            <person name="Muller N."/>
            <person name="Daniel R."/>
            <person name="Gottschalk G."/>
            <person name="Schink B."/>
        </authorList>
    </citation>
    <scope>NUCLEOTIDE SEQUENCE [LARGE SCALE GENOMIC DNA]</scope>
    <source>
        <strain evidence="4">ATCC BAA-254 / DSM 26808 / PB</strain>
    </source>
</reference>
<feature type="transmembrane region" description="Helical" evidence="1">
    <location>
        <begin position="118"/>
        <end position="134"/>
    </location>
</feature>
<evidence type="ECO:0000313" key="3">
    <source>
        <dbReference type="EMBL" id="AFV10620.1"/>
    </source>
</evidence>
<feature type="transmembrane region" description="Helical" evidence="1">
    <location>
        <begin position="154"/>
        <end position="175"/>
    </location>
</feature>
<dbReference type="OrthoDB" id="9808690at2"/>